<gene>
    <name evidence="2" type="ORF">E4P47_07270</name>
</gene>
<dbReference type="PANTHER" id="PTHR35890:SF3">
    <property type="entry name" value="ECOTIN"/>
    <property type="match status" value="1"/>
</dbReference>
<name>A0A4Y8WMZ9_9PORP</name>
<dbReference type="Pfam" id="PF03974">
    <property type="entry name" value="Ecotin"/>
    <property type="match status" value="1"/>
</dbReference>
<keyword evidence="3" id="KW-1185">Reference proteome</keyword>
<evidence type="ECO:0000256" key="1">
    <source>
        <dbReference type="ARBA" id="ARBA00010558"/>
    </source>
</evidence>
<dbReference type="Proteomes" id="UP000297225">
    <property type="component" value="Unassembled WGS sequence"/>
</dbReference>
<comment type="similarity">
    <text evidence="1">Belongs to the protease inhibitor I11 (ecotin) family.</text>
</comment>
<dbReference type="PANTHER" id="PTHR35890">
    <property type="match status" value="1"/>
</dbReference>
<dbReference type="InterPro" id="IPR036198">
    <property type="entry name" value="Ecotin_sf"/>
</dbReference>
<protein>
    <submittedName>
        <fullName evidence="2">Uncharacterized protein</fullName>
    </submittedName>
</protein>
<dbReference type="OrthoDB" id="997196at2"/>
<organism evidence="2 3">
    <name type="scientific">Porphyromonas levii</name>
    <dbReference type="NCBI Taxonomy" id="28114"/>
    <lineage>
        <taxon>Bacteria</taxon>
        <taxon>Pseudomonadati</taxon>
        <taxon>Bacteroidota</taxon>
        <taxon>Bacteroidia</taxon>
        <taxon>Bacteroidales</taxon>
        <taxon>Porphyromonadaceae</taxon>
        <taxon>Porphyromonas</taxon>
    </lineage>
</organism>
<dbReference type="EMBL" id="SPNC01000116">
    <property type="protein sequence ID" value="TFH94489.1"/>
    <property type="molecule type" value="Genomic_DNA"/>
</dbReference>
<dbReference type="GO" id="GO:0004867">
    <property type="term" value="F:serine-type endopeptidase inhibitor activity"/>
    <property type="evidence" value="ECO:0007669"/>
    <property type="project" value="InterPro"/>
</dbReference>
<reference evidence="2 3" key="1">
    <citation type="submission" date="2019-03" db="EMBL/GenBank/DDBJ databases">
        <title>Porphyromonas levii Isolated from the Uterus of Dairy Cows.</title>
        <authorList>
            <person name="Francis A.M."/>
        </authorList>
    </citation>
    <scope>NUCLEOTIDE SEQUENCE [LARGE SCALE GENOMIC DNA]</scope>
    <source>
        <strain evidence="2 3">AF5678</strain>
    </source>
</reference>
<dbReference type="Gene3D" id="2.60.40.550">
    <property type="entry name" value="Ecotin"/>
    <property type="match status" value="1"/>
</dbReference>
<dbReference type="SUPFAM" id="SSF49772">
    <property type="entry name" value="Ecotin, trypsin inhibitor"/>
    <property type="match status" value="1"/>
</dbReference>
<comment type="caution">
    <text evidence="2">The sequence shown here is derived from an EMBL/GenBank/DDBJ whole genome shotgun (WGS) entry which is preliminary data.</text>
</comment>
<evidence type="ECO:0000313" key="2">
    <source>
        <dbReference type="EMBL" id="TFH94489.1"/>
    </source>
</evidence>
<accession>A0A4Y8WMZ9</accession>
<proteinExistence type="inferred from homology"/>
<sequence>MQTKQLITLACVLFISVSAMGQEQREINSELDFDRSVYPTASSDQRQIVIHLPAKEDLSMESNYKVELIGGKTMTVDCNRHGLDGSWEKKTVEGMGYTYYMFTSDGEAWSTMMGCPEESKHEAFVAAEPLMIDYNSRLPIVVYLPKGVELRYRIWTSGTLLDPDHPEYIPQAGDEALFQTWEWESSLDSFTNSFVPLEQTGLSKRYTFYKDGRFQKFMDGEMTPGGRYRLGNDGSVFVKGKLPLIVIEGLEQGMSYAIEGNKLILTEERANGYKHTYVLKTIPKIQDCPDSIIENRMPMVTDPESKAEPTPSVYYIYKGRRHEVAEFDAEWVKKHCNVETQVVF</sequence>
<dbReference type="STRING" id="1122973.GCA_000379925_00814"/>
<evidence type="ECO:0000313" key="3">
    <source>
        <dbReference type="Proteomes" id="UP000297225"/>
    </source>
</evidence>
<dbReference type="InterPro" id="IPR005658">
    <property type="entry name" value="Prot_inh_ecotin"/>
</dbReference>
<dbReference type="AlphaFoldDB" id="A0A4Y8WMZ9"/>